<feature type="transmembrane region" description="Helical" evidence="1">
    <location>
        <begin position="104"/>
        <end position="126"/>
    </location>
</feature>
<evidence type="ECO:0000313" key="3">
    <source>
        <dbReference type="EMBL" id="MBB4224530.1"/>
    </source>
</evidence>
<dbReference type="InterPro" id="IPR012373">
    <property type="entry name" value="Ferrdict_sens_TM"/>
</dbReference>
<reference evidence="3 4" key="1">
    <citation type="submission" date="2020-08" db="EMBL/GenBank/DDBJ databases">
        <title>Genomic Encyclopedia of Type Strains, Phase IV (KMG-V): Genome sequencing to study the core and pangenomes of soil and plant-associated prokaryotes.</title>
        <authorList>
            <person name="Whitman W."/>
        </authorList>
    </citation>
    <scope>NUCLEOTIDE SEQUENCE [LARGE SCALE GENOMIC DNA]</scope>
    <source>
        <strain evidence="3 4">34/80</strain>
    </source>
</reference>
<gene>
    <name evidence="3" type="ORF">GGD71_005323</name>
</gene>
<evidence type="ECO:0000256" key="1">
    <source>
        <dbReference type="SAM" id="Phobius"/>
    </source>
</evidence>
<dbReference type="PANTHER" id="PTHR30273:SF2">
    <property type="entry name" value="PROTEIN FECR"/>
    <property type="match status" value="1"/>
</dbReference>
<name>A0A840FYJ6_9BURK</name>
<sequence length="354" mass="38168">MNGGSMAVGAPPRERLIERALALIVEGEIATGEAAGRARALLDQWRSKSVEHAAAVQEAHERWDALGGMASDLRAHFDEPEAALVANAAAAATTSTHRQQRRKMLLSVAAFLGTGLVAGRGVQWYWQQPVFRAAYETRTAQMLKVTLTDGRGDASGSQLDLAPQSAIDVTLYRQRRTVDMAHGEVRFEVARDTTRPFHVRTRGASIEVVGTAFTVRDRGGPLTVGVENGHVRVRVSPRDGATGAEAEVIDLRMGDLLEIQDGHAAAVRQTDTAALSAWRSGWLVFENTPLGDALAAVNSYRARPIVSTNSRIDAMRLSGRFRTNDSDGLVAVLPTILPLATEPRPDGSVALRVR</sequence>
<dbReference type="AlphaFoldDB" id="A0A840FYJ6"/>
<accession>A0A840FYJ6</accession>
<keyword evidence="1" id="KW-0472">Membrane</keyword>
<dbReference type="Proteomes" id="UP000524450">
    <property type="component" value="Unassembled WGS sequence"/>
</dbReference>
<feature type="domain" description="FecR protein" evidence="2">
    <location>
        <begin position="135"/>
        <end position="232"/>
    </location>
</feature>
<organism evidence="3 4">
    <name type="scientific">Variovorax guangxiensis</name>
    <dbReference type="NCBI Taxonomy" id="1775474"/>
    <lineage>
        <taxon>Bacteria</taxon>
        <taxon>Pseudomonadati</taxon>
        <taxon>Pseudomonadota</taxon>
        <taxon>Betaproteobacteria</taxon>
        <taxon>Burkholderiales</taxon>
        <taxon>Comamonadaceae</taxon>
        <taxon>Variovorax</taxon>
    </lineage>
</organism>
<dbReference type="PANTHER" id="PTHR30273">
    <property type="entry name" value="PERIPLASMIC SIGNAL SENSOR AND SIGMA FACTOR ACTIVATOR FECR-RELATED"/>
    <property type="match status" value="1"/>
</dbReference>
<keyword evidence="1 3" id="KW-0812">Transmembrane</keyword>
<dbReference type="InterPro" id="IPR006860">
    <property type="entry name" value="FecR"/>
</dbReference>
<evidence type="ECO:0000259" key="2">
    <source>
        <dbReference type="Pfam" id="PF04773"/>
    </source>
</evidence>
<proteinExistence type="predicted"/>
<evidence type="ECO:0000313" key="4">
    <source>
        <dbReference type="Proteomes" id="UP000524450"/>
    </source>
</evidence>
<keyword evidence="1" id="KW-1133">Transmembrane helix</keyword>
<dbReference type="PIRSF" id="PIRSF018266">
    <property type="entry name" value="FecR"/>
    <property type="match status" value="1"/>
</dbReference>
<protein>
    <submittedName>
        <fullName evidence="3">Transmembrane sensor</fullName>
    </submittedName>
</protein>
<dbReference type="EMBL" id="JACIFZ010000007">
    <property type="protein sequence ID" value="MBB4224530.1"/>
    <property type="molecule type" value="Genomic_DNA"/>
</dbReference>
<comment type="caution">
    <text evidence="3">The sequence shown here is derived from an EMBL/GenBank/DDBJ whole genome shotgun (WGS) entry which is preliminary data.</text>
</comment>
<dbReference type="Gene3D" id="2.60.120.1440">
    <property type="match status" value="1"/>
</dbReference>
<dbReference type="Pfam" id="PF04773">
    <property type="entry name" value="FecR"/>
    <property type="match status" value="1"/>
</dbReference>
<dbReference type="GO" id="GO:0016989">
    <property type="term" value="F:sigma factor antagonist activity"/>
    <property type="evidence" value="ECO:0007669"/>
    <property type="project" value="TreeGrafter"/>
</dbReference>
<dbReference type="RefSeq" id="WP_311737059.1">
    <property type="nucleotide sequence ID" value="NZ_JACIFZ010000007.1"/>
</dbReference>